<keyword evidence="1 5" id="KW-0489">Methyltransferase</keyword>
<dbReference type="InterPro" id="IPR023576">
    <property type="entry name" value="UbiE/COQ5_MeTrFase_CS"/>
</dbReference>
<gene>
    <name evidence="5" type="ORF">FJZ00_01340</name>
</gene>
<dbReference type="GO" id="GO:0032259">
    <property type="term" value="P:methylation"/>
    <property type="evidence" value="ECO:0007669"/>
    <property type="project" value="UniProtKB-KW"/>
</dbReference>
<dbReference type="InterPro" id="IPR029063">
    <property type="entry name" value="SAM-dependent_MTases_sf"/>
</dbReference>
<evidence type="ECO:0000256" key="3">
    <source>
        <dbReference type="ARBA" id="ARBA00022691"/>
    </source>
</evidence>
<dbReference type="SUPFAM" id="SSF53335">
    <property type="entry name" value="S-adenosyl-L-methionine-dependent methyltransferases"/>
    <property type="match status" value="1"/>
</dbReference>
<dbReference type="PANTHER" id="PTHR45036:SF1">
    <property type="entry name" value="METHYLTRANSFERASE LIKE 7A"/>
    <property type="match status" value="1"/>
</dbReference>
<evidence type="ECO:0000259" key="4">
    <source>
        <dbReference type="Pfam" id="PF08241"/>
    </source>
</evidence>
<evidence type="ECO:0000256" key="1">
    <source>
        <dbReference type="ARBA" id="ARBA00022603"/>
    </source>
</evidence>
<feature type="domain" description="Methyltransferase type 11" evidence="4">
    <location>
        <begin position="41"/>
        <end position="134"/>
    </location>
</feature>
<dbReference type="Proteomes" id="UP000703893">
    <property type="component" value="Unassembled WGS sequence"/>
</dbReference>
<evidence type="ECO:0000313" key="6">
    <source>
        <dbReference type="Proteomes" id="UP000703893"/>
    </source>
</evidence>
<reference evidence="5 6" key="1">
    <citation type="submission" date="2019-03" db="EMBL/GenBank/DDBJ databases">
        <title>Lake Tanganyika Metagenome-Assembled Genomes (MAGs).</title>
        <authorList>
            <person name="Tran P."/>
        </authorList>
    </citation>
    <scope>NUCLEOTIDE SEQUENCE [LARGE SCALE GENOMIC DNA]</scope>
    <source>
        <strain evidence="5">K_DeepCast_65m_m2_236</strain>
    </source>
</reference>
<dbReference type="InterPro" id="IPR052356">
    <property type="entry name" value="Thiol_S-MT"/>
</dbReference>
<accession>A0A938BHV1</accession>
<dbReference type="GO" id="GO:0008757">
    <property type="term" value="F:S-adenosylmethionine-dependent methyltransferase activity"/>
    <property type="evidence" value="ECO:0007669"/>
    <property type="project" value="InterPro"/>
</dbReference>
<protein>
    <submittedName>
        <fullName evidence="5">Class I SAM-dependent methyltransferase</fullName>
    </submittedName>
</protein>
<name>A0A938BHV1_9BACT</name>
<keyword evidence="2" id="KW-0808">Transferase</keyword>
<dbReference type="PROSITE" id="PS01184">
    <property type="entry name" value="UBIE_2"/>
    <property type="match status" value="1"/>
</dbReference>
<dbReference type="EMBL" id="VGJX01000044">
    <property type="protein sequence ID" value="MBM3273767.1"/>
    <property type="molecule type" value="Genomic_DNA"/>
</dbReference>
<dbReference type="InterPro" id="IPR013216">
    <property type="entry name" value="Methyltransf_11"/>
</dbReference>
<evidence type="ECO:0000256" key="2">
    <source>
        <dbReference type="ARBA" id="ARBA00022679"/>
    </source>
</evidence>
<organism evidence="5 6">
    <name type="scientific">Candidatus Tanganyikabacteria bacterium</name>
    <dbReference type="NCBI Taxonomy" id="2961651"/>
    <lineage>
        <taxon>Bacteria</taxon>
        <taxon>Bacillati</taxon>
        <taxon>Candidatus Sericytochromatia</taxon>
        <taxon>Candidatus Tanganyikabacteria</taxon>
    </lineage>
</organism>
<sequence>MNPAIYDFSMGWLERSRLTPWRVQAMARLREALGPDGFRLLDVGVGTGANFGLYPDEASVTAIDADPAMLGRAQERLGAARRQVELRKMNVMALDIPDASFDAALTTLVFCEVADPLAGLREIRRVLKPGAPLVMLEHTVSGHAWLDAGLRGLSAITAPACGEHFDRETARTVADAGFADVSNDRLGLGVFHLIAARKSVL</sequence>
<dbReference type="Gene3D" id="3.40.50.150">
    <property type="entry name" value="Vaccinia Virus protein VP39"/>
    <property type="match status" value="1"/>
</dbReference>
<dbReference type="CDD" id="cd02440">
    <property type="entry name" value="AdoMet_MTases"/>
    <property type="match status" value="1"/>
</dbReference>
<keyword evidence="3" id="KW-0949">S-adenosyl-L-methionine</keyword>
<dbReference type="PANTHER" id="PTHR45036">
    <property type="entry name" value="METHYLTRANSFERASE LIKE 7B"/>
    <property type="match status" value="1"/>
</dbReference>
<dbReference type="AlphaFoldDB" id="A0A938BHV1"/>
<evidence type="ECO:0000313" key="5">
    <source>
        <dbReference type="EMBL" id="MBM3273767.1"/>
    </source>
</evidence>
<dbReference type="Pfam" id="PF08241">
    <property type="entry name" value="Methyltransf_11"/>
    <property type="match status" value="1"/>
</dbReference>
<comment type="caution">
    <text evidence="5">The sequence shown here is derived from an EMBL/GenBank/DDBJ whole genome shotgun (WGS) entry which is preliminary data.</text>
</comment>
<proteinExistence type="predicted"/>